<evidence type="ECO:0000313" key="1">
    <source>
        <dbReference type="EMBL" id="KAL2831863.1"/>
    </source>
</evidence>
<reference evidence="1 2" key="1">
    <citation type="submission" date="2024-07" db="EMBL/GenBank/DDBJ databases">
        <title>Section-level genome sequencing and comparative genomics of Aspergillus sections Usti and Cavernicolus.</title>
        <authorList>
            <consortium name="Lawrence Berkeley National Laboratory"/>
            <person name="Nybo J.L."/>
            <person name="Vesth T.C."/>
            <person name="Theobald S."/>
            <person name="Frisvad J.C."/>
            <person name="Larsen T.O."/>
            <person name="Kjaerboelling I."/>
            <person name="Rothschild-Mancinelli K."/>
            <person name="Lyhne E.K."/>
            <person name="Kogle M.E."/>
            <person name="Barry K."/>
            <person name="Clum A."/>
            <person name="Na H."/>
            <person name="Ledsgaard L."/>
            <person name="Lin J."/>
            <person name="Lipzen A."/>
            <person name="Kuo A."/>
            <person name="Riley R."/>
            <person name="Mondo S."/>
            <person name="Labutti K."/>
            <person name="Haridas S."/>
            <person name="Pangalinan J."/>
            <person name="Salamov A.A."/>
            <person name="Simmons B.A."/>
            <person name="Magnuson J.K."/>
            <person name="Chen J."/>
            <person name="Drula E."/>
            <person name="Henrissat B."/>
            <person name="Wiebenga A."/>
            <person name="Lubbers R.J."/>
            <person name="Gomes A.C."/>
            <person name="Makela M.R."/>
            <person name="Stajich J."/>
            <person name="Grigoriev I.V."/>
            <person name="Mortensen U.H."/>
            <person name="De Vries R.P."/>
            <person name="Baker S.E."/>
            <person name="Andersen M.R."/>
        </authorList>
    </citation>
    <scope>NUCLEOTIDE SEQUENCE [LARGE SCALE GENOMIC DNA]</scope>
    <source>
        <strain evidence="1 2">CBS 123904</strain>
    </source>
</reference>
<organism evidence="1 2">
    <name type="scientific">Aspergillus pseudoustus</name>
    <dbReference type="NCBI Taxonomy" id="1810923"/>
    <lineage>
        <taxon>Eukaryota</taxon>
        <taxon>Fungi</taxon>
        <taxon>Dikarya</taxon>
        <taxon>Ascomycota</taxon>
        <taxon>Pezizomycotina</taxon>
        <taxon>Eurotiomycetes</taxon>
        <taxon>Eurotiomycetidae</taxon>
        <taxon>Eurotiales</taxon>
        <taxon>Aspergillaceae</taxon>
        <taxon>Aspergillus</taxon>
        <taxon>Aspergillus subgen. Nidulantes</taxon>
    </lineage>
</organism>
<accession>A0ABR4IVR0</accession>
<name>A0ABR4IVR0_9EURO</name>
<keyword evidence="2" id="KW-1185">Reference proteome</keyword>
<protein>
    <submittedName>
        <fullName evidence="1">Uncharacterized protein</fullName>
    </submittedName>
</protein>
<dbReference type="Proteomes" id="UP001610446">
    <property type="component" value="Unassembled WGS sequence"/>
</dbReference>
<gene>
    <name evidence="1" type="ORF">BJY01DRAFT_254115</name>
</gene>
<sequence>MDCFRHIYRLLMSSVKRARHQTLNIGSPTNFRKEELPSFFDELYPFLSFSNAWL</sequence>
<comment type="caution">
    <text evidence="1">The sequence shown here is derived from an EMBL/GenBank/DDBJ whole genome shotgun (WGS) entry which is preliminary data.</text>
</comment>
<proteinExistence type="predicted"/>
<dbReference type="EMBL" id="JBFXLU010000275">
    <property type="protein sequence ID" value="KAL2831863.1"/>
    <property type="molecule type" value="Genomic_DNA"/>
</dbReference>
<evidence type="ECO:0000313" key="2">
    <source>
        <dbReference type="Proteomes" id="UP001610446"/>
    </source>
</evidence>